<keyword evidence="2" id="KW-1185">Reference proteome</keyword>
<proteinExistence type="predicted"/>
<dbReference type="EMBL" id="ML994658">
    <property type="protein sequence ID" value="KAF2180437.1"/>
    <property type="molecule type" value="Genomic_DNA"/>
</dbReference>
<accession>A0A6A6DLR5</accession>
<dbReference type="AlphaFoldDB" id="A0A6A6DLR5"/>
<name>A0A6A6DLR5_9PEZI</name>
<organism evidence="1 2">
    <name type="scientific">Zopfia rhizophila CBS 207.26</name>
    <dbReference type="NCBI Taxonomy" id="1314779"/>
    <lineage>
        <taxon>Eukaryota</taxon>
        <taxon>Fungi</taxon>
        <taxon>Dikarya</taxon>
        <taxon>Ascomycota</taxon>
        <taxon>Pezizomycotina</taxon>
        <taxon>Dothideomycetes</taxon>
        <taxon>Dothideomycetes incertae sedis</taxon>
        <taxon>Zopfiaceae</taxon>
        <taxon>Zopfia</taxon>
    </lineage>
</organism>
<reference evidence="1" key="1">
    <citation type="journal article" date="2020" name="Stud. Mycol.">
        <title>101 Dothideomycetes genomes: a test case for predicting lifestyles and emergence of pathogens.</title>
        <authorList>
            <person name="Haridas S."/>
            <person name="Albert R."/>
            <person name="Binder M."/>
            <person name="Bloem J."/>
            <person name="Labutti K."/>
            <person name="Salamov A."/>
            <person name="Andreopoulos B."/>
            <person name="Baker S."/>
            <person name="Barry K."/>
            <person name="Bills G."/>
            <person name="Bluhm B."/>
            <person name="Cannon C."/>
            <person name="Castanera R."/>
            <person name="Culley D."/>
            <person name="Daum C."/>
            <person name="Ezra D."/>
            <person name="Gonzalez J."/>
            <person name="Henrissat B."/>
            <person name="Kuo A."/>
            <person name="Liang C."/>
            <person name="Lipzen A."/>
            <person name="Lutzoni F."/>
            <person name="Magnuson J."/>
            <person name="Mondo S."/>
            <person name="Nolan M."/>
            <person name="Ohm R."/>
            <person name="Pangilinan J."/>
            <person name="Park H.-J."/>
            <person name="Ramirez L."/>
            <person name="Alfaro M."/>
            <person name="Sun H."/>
            <person name="Tritt A."/>
            <person name="Yoshinaga Y."/>
            <person name="Zwiers L.-H."/>
            <person name="Turgeon B."/>
            <person name="Goodwin S."/>
            <person name="Spatafora J."/>
            <person name="Crous P."/>
            <person name="Grigoriev I."/>
        </authorList>
    </citation>
    <scope>NUCLEOTIDE SEQUENCE</scope>
    <source>
        <strain evidence="1">CBS 207.26</strain>
    </source>
</reference>
<evidence type="ECO:0000313" key="2">
    <source>
        <dbReference type="Proteomes" id="UP000800200"/>
    </source>
</evidence>
<dbReference type="OrthoDB" id="4330301at2759"/>
<protein>
    <submittedName>
        <fullName evidence="1">Uncharacterized protein</fullName>
    </submittedName>
</protein>
<sequence>MANEKHLGYIRIDVLQLSTSSVTTISSSEFRVTWFGKNYFTWFLSDVDADGNLDLVGLVAADDGSLTVLAPKPKSDESSGFEPSVVKSITSDKGTLLTASFMTPVLARQAAYKFPGTTYQADLGILMAFDNYGVLGVRLFRPKSYSDAPQYEIGGQLLAVAGQESATLGR</sequence>
<dbReference type="Proteomes" id="UP000800200">
    <property type="component" value="Unassembled WGS sequence"/>
</dbReference>
<evidence type="ECO:0000313" key="1">
    <source>
        <dbReference type="EMBL" id="KAF2180437.1"/>
    </source>
</evidence>
<gene>
    <name evidence="1" type="ORF">K469DRAFT_692943</name>
</gene>